<evidence type="ECO:0000313" key="3">
    <source>
        <dbReference type="EMBL" id="VVM04868.1"/>
    </source>
</evidence>
<dbReference type="AlphaFoldDB" id="A0A5E6MFQ2"/>
<proteinExistence type="predicted"/>
<protein>
    <recommendedName>
        <fullName evidence="5">DUF5666 domain-containing protein</fullName>
    </recommendedName>
</protein>
<feature type="signal peptide" evidence="2">
    <location>
        <begin position="1"/>
        <end position="29"/>
    </location>
</feature>
<evidence type="ECO:0000256" key="1">
    <source>
        <dbReference type="SAM" id="MobiDB-lite"/>
    </source>
</evidence>
<accession>A0A5E6MFQ2</accession>
<evidence type="ECO:0000256" key="2">
    <source>
        <dbReference type="SAM" id="SignalP"/>
    </source>
</evidence>
<dbReference type="Proteomes" id="UP000334923">
    <property type="component" value="Unassembled WGS sequence"/>
</dbReference>
<evidence type="ECO:0000313" key="4">
    <source>
        <dbReference type="Proteomes" id="UP000334923"/>
    </source>
</evidence>
<feature type="region of interest" description="Disordered" evidence="1">
    <location>
        <begin position="315"/>
        <end position="346"/>
    </location>
</feature>
<feature type="chain" id="PRO_5022770090" description="DUF5666 domain-containing protein" evidence="2">
    <location>
        <begin position="30"/>
        <end position="346"/>
    </location>
</feature>
<dbReference type="OrthoDB" id="183020at2"/>
<dbReference type="RefSeq" id="WP_142659236.1">
    <property type="nucleotide sequence ID" value="NZ_CABFVA020000012.1"/>
</dbReference>
<evidence type="ECO:0008006" key="5">
    <source>
        <dbReference type="Google" id="ProtNLM"/>
    </source>
</evidence>
<name>A0A5E6MFQ2_9BACT</name>
<sequence>MSALARSLRRFLVVATVIGSLWAAQEAKAEEPAPAPERRVVRFGDLPDLEKKEGPHPKGVWVYGRFTARTALSGGVFLASVNEGINLPDWEENFSIVNNPGDFVFRRVVFRARLPLPEIRRGTKFAIPRDRPAKLIEVARVDGVIARLVLESAPTIESQDGAGRAAARPQSPREGSGAGGYPPRRIVPFRELGSIAKTEGVHSENLWTWGKFSARSNLREGIVSATPAGMETRRGLETAITGAATFYLPYLAYFVLGAEEPVHRIIFRVYQPRMIRNGDLIEVTKESPARVKRIFTAGGILVWLDLDPPVPAAIPLELGESGNGGREAAPPATPPGPASAERVSVE</sequence>
<keyword evidence="4" id="KW-1185">Reference proteome</keyword>
<dbReference type="EMBL" id="CABFVA020000012">
    <property type="protein sequence ID" value="VVM04868.1"/>
    <property type="molecule type" value="Genomic_DNA"/>
</dbReference>
<organism evidence="3 4">
    <name type="scientific">Methylacidimicrobium tartarophylax</name>
    <dbReference type="NCBI Taxonomy" id="1041768"/>
    <lineage>
        <taxon>Bacteria</taxon>
        <taxon>Pseudomonadati</taxon>
        <taxon>Verrucomicrobiota</taxon>
        <taxon>Methylacidimicrobium</taxon>
    </lineage>
</organism>
<keyword evidence="2" id="KW-0732">Signal</keyword>
<feature type="region of interest" description="Disordered" evidence="1">
    <location>
        <begin position="159"/>
        <end position="183"/>
    </location>
</feature>
<reference evidence="3 4" key="1">
    <citation type="submission" date="2019-09" db="EMBL/GenBank/DDBJ databases">
        <authorList>
            <person name="Cremers G."/>
        </authorList>
    </citation>
    <scope>NUCLEOTIDE SEQUENCE [LARGE SCALE GENOMIC DNA]</scope>
    <source>
        <strain evidence="3">4A</strain>
    </source>
</reference>
<gene>
    <name evidence="3" type="ORF">MAMT_00370</name>
</gene>